<organism evidence="1 2">
    <name type="scientific">Psophocarpus tetragonolobus</name>
    <name type="common">Winged bean</name>
    <name type="synonym">Dolichos tetragonolobus</name>
    <dbReference type="NCBI Taxonomy" id="3891"/>
    <lineage>
        <taxon>Eukaryota</taxon>
        <taxon>Viridiplantae</taxon>
        <taxon>Streptophyta</taxon>
        <taxon>Embryophyta</taxon>
        <taxon>Tracheophyta</taxon>
        <taxon>Spermatophyta</taxon>
        <taxon>Magnoliopsida</taxon>
        <taxon>eudicotyledons</taxon>
        <taxon>Gunneridae</taxon>
        <taxon>Pentapetalae</taxon>
        <taxon>rosids</taxon>
        <taxon>fabids</taxon>
        <taxon>Fabales</taxon>
        <taxon>Fabaceae</taxon>
        <taxon>Papilionoideae</taxon>
        <taxon>50 kb inversion clade</taxon>
        <taxon>NPAAA clade</taxon>
        <taxon>indigoferoid/millettioid clade</taxon>
        <taxon>Phaseoleae</taxon>
        <taxon>Psophocarpus</taxon>
    </lineage>
</organism>
<evidence type="ECO:0000313" key="2">
    <source>
        <dbReference type="Proteomes" id="UP001386955"/>
    </source>
</evidence>
<proteinExistence type="predicted"/>
<gene>
    <name evidence="1" type="ORF">VNO78_05708</name>
</gene>
<evidence type="ECO:0000313" key="1">
    <source>
        <dbReference type="EMBL" id="KAK7404752.1"/>
    </source>
</evidence>
<sequence length="156" mass="18036">MAPIDDLGNVPSCVVGESSKAVAPYGGRKRHQMLVIDEDKKEEGNVEGLVKGALEVGHEVVEGVQEDMTKRSTKREEWERRRARRERKKCRYMVQRAMSGNYAEKPLICAPQHNFIIHFDQTRYIVSQAFYSDQAFQVESRWDTHNSLPFPRRQVS</sequence>
<reference evidence="1 2" key="1">
    <citation type="submission" date="2024-01" db="EMBL/GenBank/DDBJ databases">
        <title>The genomes of 5 underutilized Papilionoideae crops provide insights into root nodulation and disease resistanc.</title>
        <authorList>
            <person name="Jiang F."/>
        </authorList>
    </citation>
    <scope>NUCLEOTIDE SEQUENCE [LARGE SCALE GENOMIC DNA]</scope>
    <source>
        <strain evidence="1">DUOXIRENSHENG_FW03</strain>
        <tissue evidence="1">Leaves</tissue>
    </source>
</reference>
<accession>A0AAN9XQM7</accession>
<protein>
    <submittedName>
        <fullName evidence="1">Uncharacterized protein</fullName>
    </submittedName>
</protein>
<comment type="caution">
    <text evidence="1">The sequence shown here is derived from an EMBL/GenBank/DDBJ whole genome shotgun (WGS) entry which is preliminary data.</text>
</comment>
<dbReference type="Proteomes" id="UP001386955">
    <property type="component" value="Unassembled WGS sequence"/>
</dbReference>
<keyword evidence="2" id="KW-1185">Reference proteome</keyword>
<name>A0AAN9XQM7_PSOTE</name>
<dbReference type="EMBL" id="JAYMYS010000002">
    <property type="protein sequence ID" value="KAK7404752.1"/>
    <property type="molecule type" value="Genomic_DNA"/>
</dbReference>
<dbReference type="AlphaFoldDB" id="A0AAN9XQM7"/>